<dbReference type="Gene3D" id="1.10.510.10">
    <property type="entry name" value="Transferase(Phosphotransferase) domain 1"/>
    <property type="match status" value="1"/>
</dbReference>
<dbReference type="CDD" id="cd00180">
    <property type="entry name" value="PKc"/>
    <property type="match status" value="1"/>
</dbReference>
<proteinExistence type="predicted"/>
<evidence type="ECO:0000313" key="3">
    <source>
        <dbReference type="EMBL" id="CAJ2501145.1"/>
    </source>
</evidence>
<comment type="caution">
    <text evidence="3">The sequence shown here is derived from an EMBL/GenBank/DDBJ whole genome shotgun (WGS) entry which is preliminary data.</text>
</comment>
<feature type="region of interest" description="Disordered" evidence="1">
    <location>
        <begin position="35"/>
        <end position="57"/>
    </location>
</feature>
<dbReference type="SMART" id="SM00220">
    <property type="entry name" value="S_TKc"/>
    <property type="match status" value="1"/>
</dbReference>
<accession>A0AAI8VB30</accession>
<dbReference type="PANTHER" id="PTHR24359">
    <property type="entry name" value="SERINE/THREONINE-PROTEIN KINASE SBK1"/>
    <property type="match status" value="1"/>
</dbReference>
<keyword evidence="4" id="KW-1185">Reference proteome</keyword>
<name>A0AAI8VB30_9PEZI</name>
<gene>
    <name evidence="3" type="ORF">KHLLAP_LOCUS1613</name>
</gene>
<dbReference type="SUPFAM" id="SSF56112">
    <property type="entry name" value="Protein kinase-like (PK-like)"/>
    <property type="match status" value="1"/>
</dbReference>
<dbReference type="Proteomes" id="UP001295740">
    <property type="component" value="Unassembled WGS sequence"/>
</dbReference>
<organism evidence="3 4">
    <name type="scientific">Anthostomella pinea</name>
    <dbReference type="NCBI Taxonomy" id="933095"/>
    <lineage>
        <taxon>Eukaryota</taxon>
        <taxon>Fungi</taxon>
        <taxon>Dikarya</taxon>
        <taxon>Ascomycota</taxon>
        <taxon>Pezizomycotina</taxon>
        <taxon>Sordariomycetes</taxon>
        <taxon>Xylariomycetidae</taxon>
        <taxon>Xylariales</taxon>
        <taxon>Xylariaceae</taxon>
        <taxon>Anthostomella</taxon>
    </lineage>
</organism>
<feature type="compositionally biased region" description="Basic and acidic residues" evidence="1">
    <location>
        <begin position="732"/>
        <end position="745"/>
    </location>
</feature>
<evidence type="ECO:0000313" key="4">
    <source>
        <dbReference type="Proteomes" id="UP001295740"/>
    </source>
</evidence>
<evidence type="ECO:0000259" key="2">
    <source>
        <dbReference type="PROSITE" id="PS50011"/>
    </source>
</evidence>
<dbReference type="EMBL" id="CAUWAG010000003">
    <property type="protein sequence ID" value="CAJ2501145.1"/>
    <property type="molecule type" value="Genomic_DNA"/>
</dbReference>
<dbReference type="GO" id="GO:0005524">
    <property type="term" value="F:ATP binding"/>
    <property type="evidence" value="ECO:0007669"/>
    <property type="project" value="InterPro"/>
</dbReference>
<feature type="domain" description="Protein kinase" evidence="2">
    <location>
        <begin position="303"/>
        <end position="644"/>
    </location>
</feature>
<evidence type="ECO:0000256" key="1">
    <source>
        <dbReference type="SAM" id="MobiDB-lite"/>
    </source>
</evidence>
<dbReference type="InterPro" id="IPR000719">
    <property type="entry name" value="Prot_kinase_dom"/>
</dbReference>
<sequence length="745" mass="84582">MSSSYPHTPSAEVNEAGAVNEFLTAYNHQRAPNSLTEIYGPDLQPQASNERHRQIESDTESRVFDYGIMGRVESLRNRRESNIPEDLLLGLGSSAPREPMPSILEMEVELSVPRKEFAGTLRKALESAVVEYASDDTKNFLPLGQLDAKCHKVAVRRELCNTFGDDSPDIERYVDYIFGNPSDPKNVENSSRKLFAILVLIEQVSKIRDFADGGIMDRHLPFRKEPSPGGFSLVRRATWKRSESVTMSCFDDWEPVPKRHFWERQWSLLAPYIAKAQDRSVALYELDPQAIMPWTGMDETKAEESSAHDQVGGYSTVSRVAIHPDHHDFAHECNWFAIKTLNSPDEIAFKKEFNNLKRFETREHLLQLYAAFKRGKKYSFLFPWADGGSLRELWAKDPRLLALKTEREDTEVDESDRNRSALLWVAHQLVGLTGETGLAGLHETKRLGPSQPGLTVSNSPEEYGIHGDIKPENILHFEQLAGLGVLKISDFGLTAFHSVHSRSRLPPTGPMSPTYRAPEYEVKTQYLSRKYDIWSLGCVLSEFMTWFILGTAAIDHFVKQRLQEEDEGVTKGKWKEDRFFKIINGTENQRSTVSKASVESWLDELSDAVNGDNFLYDCIQFIKHRMLEVDSQKRADCREVHTFLSGCLDRCDRDMRYTDIKLPPVEPHVETNLPMDPEVEENHSMNLASPPSIQVTSFETADFHKERKAPGADLNTSLQNTSRNSSGVIGGRRADFDSITERECS</sequence>
<protein>
    <submittedName>
        <fullName evidence="3">Uu.00g039980.m01.CDS01</fullName>
    </submittedName>
</protein>
<dbReference type="AlphaFoldDB" id="A0AAI8VB30"/>
<dbReference type="InterPro" id="IPR011009">
    <property type="entry name" value="Kinase-like_dom_sf"/>
</dbReference>
<dbReference type="Pfam" id="PF00069">
    <property type="entry name" value="Pkinase"/>
    <property type="match status" value="1"/>
</dbReference>
<feature type="region of interest" description="Disordered" evidence="1">
    <location>
        <begin position="708"/>
        <end position="745"/>
    </location>
</feature>
<dbReference type="PROSITE" id="PS50011">
    <property type="entry name" value="PROTEIN_KINASE_DOM"/>
    <property type="match status" value="1"/>
</dbReference>
<dbReference type="PANTHER" id="PTHR24359:SF1">
    <property type="entry name" value="INHIBITOR OF NUCLEAR FACTOR KAPPA-B KINASE EPSILON SUBUNIT HOMOLOG 1-RELATED"/>
    <property type="match status" value="1"/>
</dbReference>
<feature type="compositionally biased region" description="Polar residues" evidence="1">
    <location>
        <begin position="714"/>
        <end position="727"/>
    </location>
</feature>
<dbReference type="GO" id="GO:0004674">
    <property type="term" value="F:protein serine/threonine kinase activity"/>
    <property type="evidence" value="ECO:0007669"/>
    <property type="project" value="TreeGrafter"/>
</dbReference>
<reference evidence="3" key="1">
    <citation type="submission" date="2023-10" db="EMBL/GenBank/DDBJ databases">
        <authorList>
            <person name="Hackl T."/>
        </authorList>
    </citation>
    <scope>NUCLEOTIDE SEQUENCE</scope>
</reference>